<dbReference type="InterPro" id="IPR016898">
    <property type="entry name" value="Polyphosphate_phosphotransfera"/>
</dbReference>
<proteinExistence type="inferred from homology"/>
<dbReference type="GO" id="GO:0008976">
    <property type="term" value="F:polyphosphate kinase activity"/>
    <property type="evidence" value="ECO:0007669"/>
    <property type="project" value="InterPro"/>
</dbReference>
<evidence type="ECO:0000313" key="6">
    <source>
        <dbReference type="Proteomes" id="UP000199415"/>
    </source>
</evidence>
<dbReference type="Gene3D" id="3.40.50.300">
    <property type="entry name" value="P-loop containing nucleotide triphosphate hydrolases"/>
    <property type="match status" value="1"/>
</dbReference>
<evidence type="ECO:0000313" key="5">
    <source>
        <dbReference type="EMBL" id="SDF98993.1"/>
    </source>
</evidence>
<name>A0A1G7QKF0_9PROT</name>
<keyword evidence="6" id="KW-1185">Reference proteome</keyword>
<evidence type="ECO:0000256" key="3">
    <source>
        <dbReference type="ARBA" id="ARBA00022777"/>
    </source>
</evidence>
<dbReference type="RefSeq" id="WP_176758563.1">
    <property type="nucleotide sequence ID" value="NZ_FNCE01000004.1"/>
</dbReference>
<dbReference type="PIRSF" id="PIRSF028756">
    <property type="entry name" value="PPK2_prd"/>
    <property type="match status" value="1"/>
</dbReference>
<accession>A0A1G7QKF0</accession>
<dbReference type="PANTHER" id="PTHR34383:SF3">
    <property type="entry name" value="POLYPHOSPHATE:AMP PHOSPHOTRANSFERASE"/>
    <property type="match status" value="1"/>
</dbReference>
<dbReference type="InterPro" id="IPR022488">
    <property type="entry name" value="PPK2-related"/>
</dbReference>
<evidence type="ECO:0000259" key="4">
    <source>
        <dbReference type="Pfam" id="PF03976"/>
    </source>
</evidence>
<dbReference type="EMBL" id="FNCE01000004">
    <property type="protein sequence ID" value="SDF98993.1"/>
    <property type="molecule type" value="Genomic_DNA"/>
</dbReference>
<keyword evidence="2" id="KW-0808">Transferase</keyword>
<gene>
    <name evidence="5" type="ORF">SAMN05216241_10443</name>
</gene>
<keyword evidence="3 5" id="KW-0418">Kinase</keyword>
<dbReference type="STRING" id="1082479.SAMN05216241_10443"/>
<evidence type="ECO:0000256" key="2">
    <source>
        <dbReference type="ARBA" id="ARBA00022679"/>
    </source>
</evidence>
<dbReference type="Pfam" id="PF03976">
    <property type="entry name" value="PPK2"/>
    <property type="match status" value="1"/>
</dbReference>
<comment type="similarity">
    <text evidence="1">Belongs to the polyphosphate kinase 2 (PPK2) family. Class I subfamily.</text>
</comment>
<dbReference type="InterPro" id="IPR027417">
    <property type="entry name" value="P-loop_NTPase"/>
</dbReference>
<dbReference type="PANTHER" id="PTHR34383">
    <property type="entry name" value="POLYPHOSPHATE:AMP PHOSPHOTRANSFERASE-RELATED"/>
    <property type="match status" value="1"/>
</dbReference>
<evidence type="ECO:0000256" key="1">
    <source>
        <dbReference type="ARBA" id="ARBA00009924"/>
    </source>
</evidence>
<dbReference type="AlphaFoldDB" id="A0A1G7QKF0"/>
<feature type="domain" description="Polyphosphate kinase-2-related" evidence="4">
    <location>
        <begin position="26"/>
        <end position="242"/>
    </location>
</feature>
<organism evidence="5 6">
    <name type="scientific">Limimonas halophila</name>
    <dbReference type="NCBI Taxonomy" id="1082479"/>
    <lineage>
        <taxon>Bacteria</taxon>
        <taxon>Pseudomonadati</taxon>
        <taxon>Pseudomonadota</taxon>
        <taxon>Alphaproteobacteria</taxon>
        <taxon>Rhodospirillales</taxon>
        <taxon>Rhodovibrionaceae</taxon>
        <taxon>Limimonas</taxon>
    </lineage>
</organism>
<protein>
    <submittedName>
        <fullName evidence="5">Polyphosphate kinase 2, PPK2 family</fullName>
    </submittedName>
</protein>
<dbReference type="Proteomes" id="UP000199415">
    <property type="component" value="Unassembled WGS sequence"/>
</dbReference>
<dbReference type="SUPFAM" id="SSF52540">
    <property type="entry name" value="P-loop containing nucleoside triphosphate hydrolases"/>
    <property type="match status" value="1"/>
</dbReference>
<sequence>MDQPDAMPDAAFTLADVPTRAKLAGRYRDGLVALQAALRTLQLAYMRQGLRGIVVFEGWDASGKGGVIRRMASVLEPRALNYWSIGPPPARWQGRHHLERFWQLLPEAGRLAVFDRSWYGRVLVERVDALTERAAWQRAYREITDFERMLLDDGVHIVKLFMHISAEEQRRRFKKRLADPEKRWKLSVADIRNWEQRDAYARAIEDMIRLTSTERAPWHVIPADNKKAARVEALRVIHDTLAEGVDLRPPTIDAETATAARTRLGLDLPGDLQ</sequence>
<reference evidence="5 6" key="1">
    <citation type="submission" date="2016-10" db="EMBL/GenBank/DDBJ databases">
        <authorList>
            <person name="de Groot N.N."/>
        </authorList>
    </citation>
    <scope>NUCLEOTIDE SEQUENCE [LARGE SCALE GENOMIC DNA]</scope>
    <source>
        <strain evidence="5 6">DSM 25584</strain>
    </source>
</reference>